<feature type="domain" description="AMP-binding enzyme C-terminal" evidence="6">
    <location>
        <begin position="397"/>
        <end position="473"/>
    </location>
</feature>
<name>A0A836ELU4_9HYME</name>
<comment type="caution">
    <text evidence="7">The sequence shown here is derived from an EMBL/GenBank/DDBJ whole genome shotgun (WGS) entry which is preliminary data.</text>
</comment>
<feature type="non-terminal residue" evidence="7">
    <location>
        <position position="1024"/>
    </location>
</feature>
<reference evidence="7" key="1">
    <citation type="submission" date="2020-02" db="EMBL/GenBank/DDBJ databases">
        <title>Relaxed selection underlies rapid genomic changes in the transitions from sociality to social parasitism in ants.</title>
        <authorList>
            <person name="Bi X."/>
        </authorList>
    </citation>
    <scope>NUCLEOTIDE SEQUENCE</scope>
    <source>
        <strain evidence="7">BGI-DK2013a</strain>
        <tissue evidence="7">Whole body</tissue>
    </source>
</reference>
<dbReference type="PANTHER" id="PTHR24096:SF149">
    <property type="entry name" value="AMP-BINDING DOMAIN-CONTAINING PROTEIN-RELATED"/>
    <property type="match status" value="1"/>
</dbReference>
<keyword evidence="3" id="KW-0436">Ligase</keyword>
<evidence type="ECO:0000256" key="4">
    <source>
        <dbReference type="ARBA" id="ARBA00023140"/>
    </source>
</evidence>
<feature type="domain" description="AMP-dependent synthetase/ligase" evidence="5">
    <location>
        <begin position="28"/>
        <end position="383"/>
    </location>
</feature>
<sequence length="1024" mass="116207">MENIYKEQAQHKLSNYKSLGELMWITIKSHEDKIAQLDACTEETVTYAELQNKVVRCALWLQKKGIKSGDVISICTGNHLNSIVPCLSTTYINAIFNPWNENMDLQTALYFLQLMMPKMIFCSEKSVNIILSAIKKQNYNATVVVFGKHVDAVSFSDILKNCNDVEVTNFRYIELDNIKKTACIMHSSGTTGIPKGVELSNYAMLFISLQYEINLTNVPSLWFSTIYWITGVIMSFSGIIQNTKAIIYPEFDEEMTCRLIQKYKIETVFLSTNMMNRLHQSNCIQKYPLSFLKTVMFGGTSIRPKVQEELEHLLPHVQILQCYGMTELGIITMQLPNHKNGSCGTIVKTGQIKVVDPETGKVLNPNQSGEIWLKLPSIMNGYYKNPEATKNTIDKDEIENVLISHPAVSEVVVIGIPHAIDDEHPLAFIIKQPGAKVMEQELIDFVANNMMDDCKLRGGVIFLSKFPYTSSGKILKKELKDVQTILRHENCIKLINQIKNIFVHTKLLNAYIFVLYIFTMENSICKGQIKHNLNNYKSLGELIWITIKSNGDKIARLDARTEETVTYAEMQNKAVRCALWLQKQGIKSGDVISVCTGNHLNTFVPCLSAAYINAIFNPWNENMSLQTTLYFLQLTMPKMIFCSEKSINVILNAIKKQNCNPMIVIFGKHVDAVSFSDILKNCNDAEITNFHYICMSNYTMLILMQHHWIHITNVSSLWFSPLFWLSGIMMNLNGIMQSTKAIIYPEFDEEMTCRLIEKYKVQVLFLGTNLLNRFLRSEYIQKYPLSSLKVIKCGGSLLKSKVQENLRHVLPHVQILQCYGMTETGGVITIQQPHHKNGSCGVLIENVKIKIVDPESGKVLGSNQSGEVWIKVPSLMNGYYRNPEATKNIIDNEGWLHSGDIGYVDEDGELFIIDRIKELIKYKGYHISPGEIENILLSHPAVLEAAIIGVPHILDDEHPLAYINKRPGVKVTEQELIDFVAKNMEDRYKLRGGVIFLDSFPCTDSGKISKKDLKAMARKLAQQN</sequence>
<evidence type="ECO:0000259" key="6">
    <source>
        <dbReference type="Pfam" id="PF13193"/>
    </source>
</evidence>
<dbReference type="EMBL" id="JAANHZ010000782">
    <property type="protein sequence ID" value="KAG5307095.1"/>
    <property type="molecule type" value="Genomic_DNA"/>
</dbReference>
<keyword evidence="4" id="KW-0576">Peroxisome</keyword>
<keyword evidence="8" id="KW-1185">Reference proteome</keyword>
<dbReference type="PANTHER" id="PTHR24096">
    <property type="entry name" value="LONG-CHAIN-FATTY-ACID--COA LIGASE"/>
    <property type="match status" value="1"/>
</dbReference>
<accession>A0A836ELU4</accession>
<dbReference type="PROSITE" id="PS00455">
    <property type="entry name" value="AMP_BINDING"/>
    <property type="match status" value="1"/>
</dbReference>
<feature type="domain" description="AMP-dependent synthetase/ligase" evidence="5">
    <location>
        <begin position="548"/>
        <end position="656"/>
    </location>
</feature>
<organism evidence="7 8">
    <name type="scientific">Acromyrmex insinuator</name>
    <dbReference type="NCBI Taxonomy" id="230686"/>
    <lineage>
        <taxon>Eukaryota</taxon>
        <taxon>Metazoa</taxon>
        <taxon>Ecdysozoa</taxon>
        <taxon>Arthropoda</taxon>
        <taxon>Hexapoda</taxon>
        <taxon>Insecta</taxon>
        <taxon>Pterygota</taxon>
        <taxon>Neoptera</taxon>
        <taxon>Endopterygota</taxon>
        <taxon>Hymenoptera</taxon>
        <taxon>Apocrita</taxon>
        <taxon>Aculeata</taxon>
        <taxon>Formicoidea</taxon>
        <taxon>Formicidae</taxon>
        <taxon>Myrmicinae</taxon>
        <taxon>Acromyrmex</taxon>
    </lineage>
</organism>
<dbReference type="GO" id="GO:0016405">
    <property type="term" value="F:CoA-ligase activity"/>
    <property type="evidence" value="ECO:0007669"/>
    <property type="project" value="TreeGrafter"/>
</dbReference>
<dbReference type="InterPro" id="IPR000873">
    <property type="entry name" value="AMP-dep_synth/lig_dom"/>
</dbReference>
<evidence type="ECO:0000256" key="1">
    <source>
        <dbReference type="ARBA" id="ARBA00004275"/>
    </source>
</evidence>
<dbReference type="Gene3D" id="3.40.50.12780">
    <property type="entry name" value="N-terminal domain of ligase-like"/>
    <property type="match status" value="2"/>
</dbReference>
<evidence type="ECO:0000259" key="5">
    <source>
        <dbReference type="Pfam" id="PF00501"/>
    </source>
</evidence>
<keyword evidence="7" id="KW-0503">Monooxygenase</keyword>
<dbReference type="GO" id="GO:0004497">
    <property type="term" value="F:monooxygenase activity"/>
    <property type="evidence" value="ECO:0007669"/>
    <property type="project" value="UniProtKB-KW"/>
</dbReference>
<dbReference type="Pfam" id="PF13193">
    <property type="entry name" value="AMP-binding_C"/>
    <property type="match status" value="2"/>
</dbReference>
<comment type="subcellular location">
    <subcellularLocation>
        <location evidence="1">Peroxisome</location>
    </subcellularLocation>
</comment>
<evidence type="ECO:0000256" key="2">
    <source>
        <dbReference type="ARBA" id="ARBA00006432"/>
    </source>
</evidence>
<evidence type="ECO:0000313" key="8">
    <source>
        <dbReference type="Proteomes" id="UP000667349"/>
    </source>
</evidence>
<dbReference type="Pfam" id="PF00501">
    <property type="entry name" value="AMP-binding"/>
    <property type="match status" value="3"/>
</dbReference>
<dbReference type="Gene3D" id="3.30.300.30">
    <property type="match status" value="2"/>
</dbReference>
<feature type="non-terminal residue" evidence="7">
    <location>
        <position position="1"/>
    </location>
</feature>
<feature type="domain" description="AMP-dependent synthetase/ligase" evidence="5">
    <location>
        <begin position="697"/>
        <end position="880"/>
    </location>
</feature>
<comment type="similarity">
    <text evidence="2">Belongs to the ATP-dependent AMP-binding enzyme family.</text>
</comment>
<dbReference type="GO" id="GO:0005777">
    <property type="term" value="C:peroxisome"/>
    <property type="evidence" value="ECO:0007669"/>
    <property type="project" value="UniProtKB-SubCell"/>
</dbReference>
<feature type="domain" description="AMP-binding enzyme C-terminal" evidence="6">
    <location>
        <begin position="931"/>
        <end position="1007"/>
    </location>
</feature>
<protein>
    <submittedName>
        <fullName evidence="7">LUCI monooxygenase</fullName>
    </submittedName>
</protein>
<dbReference type="SUPFAM" id="SSF56801">
    <property type="entry name" value="Acetyl-CoA synthetase-like"/>
    <property type="match status" value="2"/>
</dbReference>
<proteinExistence type="inferred from homology"/>
<dbReference type="AlphaFoldDB" id="A0A836ELU4"/>
<keyword evidence="7" id="KW-0560">Oxidoreductase</keyword>
<evidence type="ECO:0000256" key="3">
    <source>
        <dbReference type="ARBA" id="ARBA00022598"/>
    </source>
</evidence>
<dbReference type="Proteomes" id="UP000667349">
    <property type="component" value="Unassembled WGS sequence"/>
</dbReference>
<dbReference type="InterPro" id="IPR045851">
    <property type="entry name" value="AMP-bd_C_sf"/>
</dbReference>
<evidence type="ECO:0000313" key="7">
    <source>
        <dbReference type="EMBL" id="KAG5307095.1"/>
    </source>
</evidence>
<dbReference type="InterPro" id="IPR042099">
    <property type="entry name" value="ANL_N_sf"/>
</dbReference>
<dbReference type="InterPro" id="IPR025110">
    <property type="entry name" value="AMP-bd_C"/>
</dbReference>
<gene>
    <name evidence="7" type="primary">Luci_5</name>
    <name evidence="7" type="ORF">G6Z75_0012709</name>
</gene>
<dbReference type="InterPro" id="IPR020845">
    <property type="entry name" value="AMP-binding_CS"/>
</dbReference>